<organism evidence="2 3">
    <name type="scientific">Synaphobranchus kaupii</name>
    <name type="common">Kaup's arrowtooth eel</name>
    <dbReference type="NCBI Taxonomy" id="118154"/>
    <lineage>
        <taxon>Eukaryota</taxon>
        <taxon>Metazoa</taxon>
        <taxon>Chordata</taxon>
        <taxon>Craniata</taxon>
        <taxon>Vertebrata</taxon>
        <taxon>Euteleostomi</taxon>
        <taxon>Actinopterygii</taxon>
        <taxon>Neopterygii</taxon>
        <taxon>Teleostei</taxon>
        <taxon>Anguilliformes</taxon>
        <taxon>Synaphobranchidae</taxon>
        <taxon>Synaphobranchus</taxon>
    </lineage>
</organism>
<protein>
    <submittedName>
        <fullName evidence="2">Uncharacterized protein</fullName>
    </submittedName>
</protein>
<name>A0A9Q1IHP8_SYNKA</name>
<dbReference type="AlphaFoldDB" id="A0A9Q1IHP8"/>
<dbReference type="EMBL" id="JAINUF010000016">
    <property type="protein sequence ID" value="KAJ8339976.1"/>
    <property type="molecule type" value="Genomic_DNA"/>
</dbReference>
<accession>A0A9Q1IHP8</accession>
<gene>
    <name evidence="2" type="ORF">SKAU_G00346090</name>
</gene>
<comment type="caution">
    <text evidence="2">The sequence shown here is derived from an EMBL/GenBank/DDBJ whole genome shotgun (WGS) entry which is preliminary data.</text>
</comment>
<evidence type="ECO:0000313" key="2">
    <source>
        <dbReference type="EMBL" id="KAJ8339976.1"/>
    </source>
</evidence>
<reference evidence="2" key="1">
    <citation type="journal article" date="2023" name="Science">
        <title>Genome structures resolve the early diversification of teleost fishes.</title>
        <authorList>
            <person name="Parey E."/>
            <person name="Louis A."/>
            <person name="Montfort J."/>
            <person name="Bouchez O."/>
            <person name="Roques C."/>
            <person name="Iampietro C."/>
            <person name="Lluch J."/>
            <person name="Castinel A."/>
            <person name="Donnadieu C."/>
            <person name="Desvignes T."/>
            <person name="Floi Bucao C."/>
            <person name="Jouanno E."/>
            <person name="Wen M."/>
            <person name="Mejri S."/>
            <person name="Dirks R."/>
            <person name="Jansen H."/>
            <person name="Henkel C."/>
            <person name="Chen W.J."/>
            <person name="Zahm M."/>
            <person name="Cabau C."/>
            <person name="Klopp C."/>
            <person name="Thompson A.W."/>
            <person name="Robinson-Rechavi M."/>
            <person name="Braasch I."/>
            <person name="Lecointre G."/>
            <person name="Bobe J."/>
            <person name="Postlethwait J.H."/>
            <person name="Berthelot C."/>
            <person name="Roest Crollius H."/>
            <person name="Guiguen Y."/>
        </authorList>
    </citation>
    <scope>NUCLEOTIDE SEQUENCE</scope>
    <source>
        <strain evidence="2">WJC10195</strain>
    </source>
</reference>
<evidence type="ECO:0000256" key="1">
    <source>
        <dbReference type="SAM" id="MobiDB-lite"/>
    </source>
</evidence>
<dbReference type="Proteomes" id="UP001152622">
    <property type="component" value="Chromosome 16"/>
</dbReference>
<sequence length="90" mass="9353">MAELAPLCPLHRHSTYSALGSPWRQRSVTSQATPGVPLAAEAGSRGAPQHAKPASAIPLSTSAQSAQRSGLNQLPCYTPTMADASFHTSL</sequence>
<feature type="region of interest" description="Disordered" evidence="1">
    <location>
        <begin position="37"/>
        <end position="65"/>
    </location>
</feature>
<evidence type="ECO:0000313" key="3">
    <source>
        <dbReference type="Proteomes" id="UP001152622"/>
    </source>
</evidence>
<proteinExistence type="predicted"/>
<keyword evidence="3" id="KW-1185">Reference proteome</keyword>